<feature type="binding site" evidence="2">
    <location>
        <position position="28"/>
    </location>
    <ligand>
        <name>Mg(2+)</name>
        <dbReference type="ChEBI" id="CHEBI:18420"/>
        <label>3</label>
    </ligand>
</feature>
<dbReference type="CDD" id="cd02194">
    <property type="entry name" value="ThiL"/>
    <property type="match status" value="1"/>
</dbReference>
<dbReference type="Pfam" id="PF00586">
    <property type="entry name" value="AIRS"/>
    <property type="match status" value="1"/>
</dbReference>
<gene>
    <name evidence="2 6" type="primary">thiL</name>
    <name evidence="5" type="ORF">Lqua_1960</name>
    <name evidence="6" type="ORF">NCTC12376_02499</name>
</gene>
<feature type="binding site" evidence="2">
    <location>
        <position position="28"/>
    </location>
    <ligand>
        <name>Mg(2+)</name>
        <dbReference type="ChEBI" id="CHEBI:18420"/>
        <label>4</label>
    </ligand>
</feature>
<protein>
    <recommendedName>
        <fullName evidence="2">Thiamine-monophosphate kinase</fullName>
        <shortName evidence="2">TMP kinase</shortName>
        <shortName evidence="2">Thiamine-phosphate kinase</shortName>
        <ecNumber evidence="2">2.7.4.16</ecNumber>
    </recommendedName>
</protein>
<feature type="binding site" evidence="2">
    <location>
        <begin position="119"/>
        <end position="120"/>
    </location>
    <ligand>
        <name>ATP</name>
        <dbReference type="ChEBI" id="CHEBI:30616"/>
    </ligand>
</feature>
<feature type="binding site" evidence="2">
    <location>
        <position position="52"/>
    </location>
    <ligand>
        <name>substrate</name>
    </ligand>
</feature>
<dbReference type="SUPFAM" id="SSF55326">
    <property type="entry name" value="PurM N-terminal domain-like"/>
    <property type="match status" value="1"/>
</dbReference>
<feature type="binding site" evidence="2">
    <location>
        <position position="208"/>
    </location>
    <ligand>
        <name>Mg(2+)</name>
        <dbReference type="ChEBI" id="CHEBI:18420"/>
        <label>3</label>
    </ligand>
</feature>
<dbReference type="EC" id="2.7.4.16" evidence="2"/>
<dbReference type="GO" id="GO:0009229">
    <property type="term" value="P:thiamine diphosphate biosynthetic process"/>
    <property type="evidence" value="ECO:0007669"/>
    <property type="project" value="UniProtKB-UniRule"/>
</dbReference>
<feature type="binding site" evidence="2">
    <location>
        <position position="45"/>
    </location>
    <ligand>
        <name>Mg(2+)</name>
        <dbReference type="ChEBI" id="CHEBI:18420"/>
        <label>1</label>
    </ligand>
</feature>
<dbReference type="Gene3D" id="3.90.650.10">
    <property type="entry name" value="PurM-like C-terminal domain"/>
    <property type="match status" value="1"/>
</dbReference>
<comment type="caution">
    <text evidence="2">Lacks conserved residue(s) required for the propagation of feature annotation.</text>
</comment>
<sequence>MNEFSLIDYYFKSFPVRHKEVMYGIGDDAACLHLPQGFDLLVSTDTLVSGVHFLPEWDPYDIACKAVMVNVSDMAAMAAEPGYVTLALTLPELQQPWLEGFSKGLRDSLDRFNIDLIGGDTTHGPLSITLTIMGLAPHKKSIRRSGAKSGDVILVSGLLGAAALAVKSLDDQNIPANEKAELMHQLLHPNPRVDLITLLRQYATSAIDISDGLSADLNHLCIASGVGACLNERDIPVHPLVSKYLREQAVDLALMGGDDYELCFTVNASHLEQLKHELNVLNLECYPIGVIEELPGLRIKTSNDQLEELKPVGYSHF</sequence>
<keyword evidence="2" id="KW-0479">Metal-binding</keyword>
<feature type="binding site" evidence="2">
    <location>
        <position position="73"/>
    </location>
    <ligand>
        <name>Mg(2+)</name>
        <dbReference type="ChEBI" id="CHEBI:18420"/>
        <label>3</label>
    </ligand>
</feature>
<keyword evidence="2 6" id="KW-0808">Transferase</keyword>
<evidence type="ECO:0000256" key="2">
    <source>
        <dbReference type="HAMAP-Rule" id="MF_02128"/>
    </source>
</evidence>
<dbReference type="GO" id="GO:0005524">
    <property type="term" value="F:ATP binding"/>
    <property type="evidence" value="ECO:0007669"/>
    <property type="project" value="UniProtKB-UniRule"/>
</dbReference>
<dbReference type="Proteomes" id="UP000054639">
    <property type="component" value="Unassembled WGS sequence"/>
</dbReference>
<evidence type="ECO:0000259" key="3">
    <source>
        <dbReference type="Pfam" id="PF00586"/>
    </source>
</evidence>
<comment type="pathway">
    <text evidence="2">Cofactor biosynthesis; thiamine diphosphate biosynthesis; thiamine diphosphate from thiamine phosphate: step 1/1.</text>
</comment>
<feature type="binding site" evidence="2">
    <location>
        <position position="73"/>
    </location>
    <ligand>
        <name>Mg(2+)</name>
        <dbReference type="ChEBI" id="CHEBI:18420"/>
        <label>2</label>
    </ligand>
</feature>
<dbReference type="GO" id="GO:0000287">
    <property type="term" value="F:magnesium ion binding"/>
    <property type="evidence" value="ECO:0007669"/>
    <property type="project" value="UniProtKB-UniRule"/>
</dbReference>
<dbReference type="Gene3D" id="3.30.1330.10">
    <property type="entry name" value="PurM-like, N-terminal domain"/>
    <property type="match status" value="1"/>
</dbReference>
<proteinExistence type="inferred from homology"/>
<dbReference type="STRING" id="45072.Lqua_1960"/>
<evidence type="ECO:0000256" key="1">
    <source>
        <dbReference type="ARBA" id="ARBA00022977"/>
    </source>
</evidence>
<feature type="domain" description="PurM-like C-terminal" evidence="4">
    <location>
        <begin position="148"/>
        <end position="299"/>
    </location>
</feature>
<evidence type="ECO:0000313" key="8">
    <source>
        <dbReference type="Proteomes" id="UP000254230"/>
    </source>
</evidence>
<evidence type="ECO:0000313" key="6">
    <source>
        <dbReference type="EMBL" id="STY18678.1"/>
    </source>
</evidence>
<dbReference type="PANTHER" id="PTHR30270">
    <property type="entry name" value="THIAMINE-MONOPHOSPHATE KINASE"/>
    <property type="match status" value="1"/>
</dbReference>
<feature type="domain" description="PurM-like N-terminal" evidence="3">
    <location>
        <begin position="26"/>
        <end position="135"/>
    </location>
</feature>
<keyword evidence="2" id="KW-0067">ATP-binding</keyword>
<feature type="binding site" evidence="2">
    <location>
        <position position="211"/>
    </location>
    <ligand>
        <name>Mg(2+)</name>
        <dbReference type="ChEBI" id="CHEBI:18420"/>
        <label>5</label>
    </ligand>
</feature>
<dbReference type="Proteomes" id="UP000254230">
    <property type="component" value="Unassembled WGS sequence"/>
</dbReference>
<comment type="catalytic activity">
    <reaction evidence="2">
        <text>thiamine phosphate + ATP = thiamine diphosphate + ADP</text>
        <dbReference type="Rhea" id="RHEA:15913"/>
        <dbReference type="ChEBI" id="CHEBI:30616"/>
        <dbReference type="ChEBI" id="CHEBI:37575"/>
        <dbReference type="ChEBI" id="CHEBI:58937"/>
        <dbReference type="ChEBI" id="CHEBI:456216"/>
        <dbReference type="EC" id="2.7.4.16"/>
    </reaction>
</comment>
<dbReference type="NCBIfam" id="TIGR01379">
    <property type="entry name" value="thiL"/>
    <property type="match status" value="1"/>
</dbReference>
<feature type="binding site" evidence="2">
    <location>
        <position position="44"/>
    </location>
    <ligand>
        <name>Mg(2+)</name>
        <dbReference type="ChEBI" id="CHEBI:18420"/>
        <label>1</label>
    </ligand>
</feature>
<dbReference type="InterPro" id="IPR036921">
    <property type="entry name" value="PurM-like_N_sf"/>
</dbReference>
<comment type="similarity">
    <text evidence="2">Belongs to the thiamine-monophosphate kinase family.</text>
</comment>
<dbReference type="InterPro" id="IPR010918">
    <property type="entry name" value="PurM-like_C_dom"/>
</dbReference>
<feature type="binding site" evidence="2">
    <location>
        <position position="144"/>
    </location>
    <ligand>
        <name>ATP</name>
        <dbReference type="ChEBI" id="CHEBI:30616"/>
    </ligand>
</feature>
<evidence type="ECO:0000259" key="4">
    <source>
        <dbReference type="Pfam" id="PF02769"/>
    </source>
</evidence>
<dbReference type="Pfam" id="PF02769">
    <property type="entry name" value="AIRS_C"/>
    <property type="match status" value="1"/>
</dbReference>
<comment type="miscellaneous">
    <text evidence="2">Reaction mechanism of ThiL seems to utilize a direct, inline transfer of the gamma-phosphate of ATP to TMP rather than a phosphorylated enzyme intermediate.</text>
</comment>
<evidence type="ECO:0000313" key="5">
    <source>
        <dbReference type="EMBL" id="KTD47567.1"/>
    </source>
</evidence>
<feature type="binding site" evidence="2">
    <location>
        <position position="45"/>
    </location>
    <ligand>
        <name>Mg(2+)</name>
        <dbReference type="ChEBI" id="CHEBI:18420"/>
        <label>2</label>
    </ligand>
</feature>
<name>A0A378KZ78_9GAMM</name>
<dbReference type="AlphaFoldDB" id="A0A378KZ78"/>
<dbReference type="OrthoDB" id="9802811at2"/>
<keyword evidence="7" id="KW-1185">Reference proteome</keyword>
<feature type="binding site" evidence="2">
    <location>
        <position position="210"/>
    </location>
    <ligand>
        <name>ATP</name>
        <dbReference type="ChEBI" id="CHEBI:30616"/>
    </ligand>
</feature>
<keyword evidence="2" id="KW-0460">Magnesium</keyword>
<feature type="binding site" evidence="2">
    <location>
        <position position="43"/>
    </location>
    <ligand>
        <name>Mg(2+)</name>
        <dbReference type="ChEBI" id="CHEBI:18420"/>
        <label>4</label>
    </ligand>
</feature>
<keyword evidence="2 6" id="KW-0418">Kinase</keyword>
<feature type="binding site" evidence="2">
    <location>
        <position position="314"/>
    </location>
    <ligand>
        <name>substrate</name>
    </ligand>
</feature>
<dbReference type="EMBL" id="LNYR01000031">
    <property type="protein sequence ID" value="KTD47567.1"/>
    <property type="molecule type" value="Genomic_DNA"/>
</dbReference>
<dbReference type="HAMAP" id="MF_02128">
    <property type="entry name" value="TMP_kinase"/>
    <property type="match status" value="1"/>
</dbReference>
<keyword evidence="1 2" id="KW-0784">Thiamine biosynthesis</keyword>
<dbReference type="UniPathway" id="UPA00060">
    <property type="reaction ID" value="UER00142"/>
</dbReference>
<keyword evidence="2" id="KW-0547">Nucleotide-binding</keyword>
<comment type="function">
    <text evidence="2">Catalyzes the ATP-dependent phosphorylation of thiamine-monophosphate (TMP) to form thiamine-pyrophosphate (TPP), the active form of vitamin B1.</text>
</comment>
<dbReference type="InterPro" id="IPR006283">
    <property type="entry name" value="ThiL-like"/>
</dbReference>
<feature type="binding site" evidence="2">
    <location>
        <position position="258"/>
    </location>
    <ligand>
        <name>substrate</name>
    </ligand>
</feature>
<dbReference type="InterPro" id="IPR036676">
    <property type="entry name" value="PurM-like_C_sf"/>
</dbReference>
<dbReference type="EMBL" id="UGOW01000001">
    <property type="protein sequence ID" value="STY18678.1"/>
    <property type="molecule type" value="Genomic_DNA"/>
</dbReference>
<dbReference type="PANTHER" id="PTHR30270:SF0">
    <property type="entry name" value="THIAMINE-MONOPHOSPHATE KINASE"/>
    <property type="match status" value="1"/>
</dbReference>
<dbReference type="InterPro" id="IPR016188">
    <property type="entry name" value="PurM-like_N"/>
</dbReference>
<dbReference type="PIRSF" id="PIRSF005303">
    <property type="entry name" value="Thiam_monoph_kin"/>
    <property type="match status" value="1"/>
</dbReference>
<accession>A0A378KZ78</accession>
<dbReference type="RefSeq" id="WP_058474118.1">
    <property type="nucleotide sequence ID" value="NZ_CAAAIL010000001.1"/>
</dbReference>
<dbReference type="SUPFAM" id="SSF56042">
    <property type="entry name" value="PurM C-terminal domain-like"/>
    <property type="match status" value="1"/>
</dbReference>
<reference evidence="5 7" key="1">
    <citation type="submission" date="2015-11" db="EMBL/GenBank/DDBJ databases">
        <title>Genomic analysis of 38 Legionella species identifies large and diverse effector repertoires.</title>
        <authorList>
            <person name="Burstein D."/>
            <person name="Amaro F."/>
            <person name="Zusman T."/>
            <person name="Lifshitz Z."/>
            <person name="Cohen O."/>
            <person name="Gilbert J.A."/>
            <person name="Pupko T."/>
            <person name="Shuman H.A."/>
            <person name="Segal G."/>
        </authorList>
    </citation>
    <scope>NUCLEOTIDE SEQUENCE [LARGE SCALE GENOMIC DNA]</scope>
    <source>
        <strain evidence="5 7">ATCC 49507</strain>
    </source>
</reference>
<dbReference type="GO" id="GO:0009228">
    <property type="term" value="P:thiamine biosynthetic process"/>
    <property type="evidence" value="ECO:0007669"/>
    <property type="project" value="UniProtKB-KW"/>
</dbReference>
<feature type="binding site" evidence="2">
    <location>
        <position position="73"/>
    </location>
    <ligand>
        <name>Mg(2+)</name>
        <dbReference type="ChEBI" id="CHEBI:18420"/>
        <label>4</label>
    </ligand>
</feature>
<evidence type="ECO:0000313" key="7">
    <source>
        <dbReference type="Proteomes" id="UP000054639"/>
    </source>
</evidence>
<reference evidence="6 8" key="2">
    <citation type="submission" date="2018-06" db="EMBL/GenBank/DDBJ databases">
        <authorList>
            <consortium name="Pathogen Informatics"/>
            <person name="Doyle S."/>
        </authorList>
    </citation>
    <scope>NUCLEOTIDE SEQUENCE [LARGE SCALE GENOMIC DNA]</scope>
    <source>
        <strain evidence="6 8">NCTC12376</strain>
    </source>
</reference>
<feature type="binding site" evidence="2">
    <location>
        <position position="120"/>
    </location>
    <ligand>
        <name>Mg(2+)</name>
        <dbReference type="ChEBI" id="CHEBI:18420"/>
        <label>1</label>
    </ligand>
</feature>
<organism evidence="6 8">
    <name type="scientific">Legionella quateirensis</name>
    <dbReference type="NCBI Taxonomy" id="45072"/>
    <lineage>
        <taxon>Bacteria</taxon>
        <taxon>Pseudomonadati</taxon>
        <taxon>Pseudomonadota</taxon>
        <taxon>Gammaproteobacteria</taxon>
        <taxon>Legionellales</taxon>
        <taxon>Legionellaceae</taxon>
        <taxon>Legionella</taxon>
    </lineage>
</organism>
<dbReference type="GO" id="GO:0009030">
    <property type="term" value="F:thiamine-phosphate kinase activity"/>
    <property type="evidence" value="ECO:0007669"/>
    <property type="project" value="UniProtKB-UniRule"/>
</dbReference>